<dbReference type="SUPFAM" id="SSF55729">
    <property type="entry name" value="Acyl-CoA N-acyltransferases (Nat)"/>
    <property type="match status" value="1"/>
</dbReference>
<sequence length="157" mass="17138">MVSLRAVSTDDPTAHELLAEYFAVRAEEFPGATYTTVFPDPAAFEPPDGVFLIVTTDEGRDVGCGGIRRIADGPDGVRYEVKHLYLRAETRGRGWGRTLLDALEERARAVGAAAVVLDTHHTLTAAGGLYSRNGYAEIAPYNANPNATRWYGKRLTR</sequence>
<name>A0AA40SNK5_9MICO</name>
<dbReference type="GO" id="GO:0005840">
    <property type="term" value="C:ribosome"/>
    <property type="evidence" value="ECO:0007669"/>
    <property type="project" value="UniProtKB-KW"/>
</dbReference>
<dbReference type="InterPro" id="IPR016181">
    <property type="entry name" value="Acyl_CoA_acyltransferase"/>
</dbReference>
<dbReference type="CDD" id="cd04301">
    <property type="entry name" value="NAT_SF"/>
    <property type="match status" value="1"/>
</dbReference>
<evidence type="ECO:0000313" key="5">
    <source>
        <dbReference type="Proteomes" id="UP000549113"/>
    </source>
</evidence>
<feature type="domain" description="N-acetyltransferase" evidence="3">
    <location>
        <begin position="2"/>
        <end position="156"/>
    </location>
</feature>
<keyword evidence="5" id="KW-1185">Reference proteome</keyword>
<dbReference type="PANTHER" id="PTHR43877:SF2">
    <property type="entry name" value="AMINOALKYLPHOSPHONATE N-ACETYLTRANSFERASE-RELATED"/>
    <property type="match status" value="1"/>
</dbReference>
<dbReference type="GO" id="GO:0016747">
    <property type="term" value="F:acyltransferase activity, transferring groups other than amino-acyl groups"/>
    <property type="evidence" value="ECO:0007669"/>
    <property type="project" value="InterPro"/>
</dbReference>
<dbReference type="InterPro" id="IPR000182">
    <property type="entry name" value="GNAT_dom"/>
</dbReference>
<evidence type="ECO:0000256" key="2">
    <source>
        <dbReference type="ARBA" id="ARBA00023315"/>
    </source>
</evidence>
<keyword evidence="1" id="KW-0808">Transferase</keyword>
<evidence type="ECO:0000259" key="3">
    <source>
        <dbReference type="PROSITE" id="PS51186"/>
    </source>
</evidence>
<keyword evidence="4" id="KW-0687">Ribonucleoprotein</keyword>
<evidence type="ECO:0000313" key="4">
    <source>
        <dbReference type="EMBL" id="MBB4139543.1"/>
    </source>
</evidence>
<dbReference type="PANTHER" id="PTHR43877">
    <property type="entry name" value="AMINOALKYLPHOSPHONATE N-ACETYLTRANSFERASE-RELATED-RELATED"/>
    <property type="match status" value="1"/>
</dbReference>
<dbReference type="Proteomes" id="UP000549113">
    <property type="component" value="Unassembled WGS sequence"/>
</dbReference>
<evidence type="ECO:0000256" key="1">
    <source>
        <dbReference type="ARBA" id="ARBA00022679"/>
    </source>
</evidence>
<keyword evidence="4" id="KW-0689">Ribosomal protein</keyword>
<dbReference type="RefSeq" id="WP_183499195.1">
    <property type="nucleotide sequence ID" value="NZ_BAABCO010000001.1"/>
</dbReference>
<organism evidence="4 5">
    <name type="scientific">Microbacterium invictum</name>
    <dbReference type="NCBI Taxonomy" id="515415"/>
    <lineage>
        <taxon>Bacteria</taxon>
        <taxon>Bacillati</taxon>
        <taxon>Actinomycetota</taxon>
        <taxon>Actinomycetes</taxon>
        <taxon>Micrococcales</taxon>
        <taxon>Microbacteriaceae</taxon>
        <taxon>Microbacterium</taxon>
    </lineage>
</organism>
<dbReference type="EMBL" id="JACIFH010000001">
    <property type="protein sequence ID" value="MBB4139543.1"/>
    <property type="molecule type" value="Genomic_DNA"/>
</dbReference>
<dbReference type="PROSITE" id="PS51186">
    <property type="entry name" value="GNAT"/>
    <property type="match status" value="1"/>
</dbReference>
<dbReference type="AlphaFoldDB" id="A0AA40SNK5"/>
<reference evidence="4 5" key="1">
    <citation type="submission" date="2020-08" db="EMBL/GenBank/DDBJ databases">
        <title>Sequencing the genomes of 1000 actinobacteria strains.</title>
        <authorList>
            <person name="Klenk H.-P."/>
        </authorList>
    </citation>
    <scope>NUCLEOTIDE SEQUENCE [LARGE SCALE GENOMIC DNA]</scope>
    <source>
        <strain evidence="4 5">DSM 19600</strain>
    </source>
</reference>
<keyword evidence="2" id="KW-0012">Acyltransferase</keyword>
<dbReference type="InterPro" id="IPR050832">
    <property type="entry name" value="Bact_Acetyltransf"/>
</dbReference>
<comment type="caution">
    <text evidence="4">The sequence shown here is derived from an EMBL/GenBank/DDBJ whole genome shotgun (WGS) entry which is preliminary data.</text>
</comment>
<dbReference type="Pfam" id="PF00583">
    <property type="entry name" value="Acetyltransf_1"/>
    <property type="match status" value="1"/>
</dbReference>
<accession>A0AA40SNK5</accession>
<protein>
    <submittedName>
        <fullName evidence="4">Ribosomal protein S18 acetylase RimI-like enzyme</fullName>
    </submittedName>
</protein>
<gene>
    <name evidence="4" type="ORF">BKA10_001337</name>
</gene>
<dbReference type="Gene3D" id="3.40.630.30">
    <property type="match status" value="1"/>
</dbReference>
<proteinExistence type="predicted"/>